<dbReference type="Pfam" id="PF13860">
    <property type="entry name" value="FlgD_ig"/>
    <property type="match status" value="1"/>
</dbReference>
<reference evidence="4" key="1">
    <citation type="submission" date="2020-04" db="EMBL/GenBank/DDBJ databases">
        <authorList>
            <person name="Zhang T."/>
        </authorList>
    </citation>
    <scope>NUCLEOTIDE SEQUENCE</scope>
    <source>
        <strain evidence="4">HKST-UBA02</strain>
    </source>
</reference>
<evidence type="ECO:0000259" key="3">
    <source>
        <dbReference type="Pfam" id="PF13860"/>
    </source>
</evidence>
<evidence type="ECO:0000313" key="4">
    <source>
        <dbReference type="EMBL" id="MCA9755666.1"/>
    </source>
</evidence>
<proteinExistence type="predicted"/>
<evidence type="ECO:0000313" key="5">
    <source>
        <dbReference type="Proteomes" id="UP000739538"/>
    </source>
</evidence>
<protein>
    <submittedName>
        <fullName evidence="4">T9SS type A sorting domain-containing protein</fullName>
    </submittedName>
</protein>
<evidence type="ECO:0000256" key="2">
    <source>
        <dbReference type="SAM" id="SignalP"/>
    </source>
</evidence>
<organism evidence="4 5">
    <name type="scientific">Eiseniibacteriota bacterium</name>
    <dbReference type="NCBI Taxonomy" id="2212470"/>
    <lineage>
        <taxon>Bacteria</taxon>
        <taxon>Candidatus Eiseniibacteriota</taxon>
    </lineage>
</organism>
<feature type="signal peptide" evidence="2">
    <location>
        <begin position="1"/>
        <end position="27"/>
    </location>
</feature>
<dbReference type="Proteomes" id="UP000739538">
    <property type="component" value="Unassembled WGS sequence"/>
</dbReference>
<dbReference type="Gene3D" id="2.60.40.4070">
    <property type="match status" value="1"/>
</dbReference>
<keyword evidence="2" id="KW-0732">Signal</keyword>
<reference evidence="4" key="2">
    <citation type="journal article" date="2021" name="Microbiome">
        <title>Successional dynamics and alternative stable states in a saline activated sludge microbial community over 9 years.</title>
        <authorList>
            <person name="Wang Y."/>
            <person name="Ye J."/>
            <person name="Ju F."/>
            <person name="Liu L."/>
            <person name="Boyd J.A."/>
            <person name="Deng Y."/>
            <person name="Parks D.H."/>
            <person name="Jiang X."/>
            <person name="Yin X."/>
            <person name="Woodcroft B.J."/>
            <person name="Tyson G.W."/>
            <person name="Hugenholtz P."/>
            <person name="Polz M.F."/>
            <person name="Zhang T."/>
        </authorList>
    </citation>
    <scope>NUCLEOTIDE SEQUENCE</scope>
    <source>
        <strain evidence="4">HKST-UBA02</strain>
    </source>
</reference>
<name>A0A956NAZ7_UNCEI</name>
<evidence type="ECO:0000256" key="1">
    <source>
        <dbReference type="SAM" id="MobiDB-lite"/>
    </source>
</evidence>
<comment type="caution">
    <text evidence="4">The sequence shown here is derived from an EMBL/GenBank/DDBJ whole genome shotgun (WGS) entry which is preliminary data.</text>
</comment>
<accession>A0A956NAZ7</accession>
<dbReference type="InterPro" id="IPR026444">
    <property type="entry name" value="Secre_tail"/>
</dbReference>
<gene>
    <name evidence="4" type="ORF">KDA27_07690</name>
</gene>
<dbReference type="AlphaFoldDB" id="A0A956NAZ7"/>
<dbReference type="EMBL" id="JAGQHS010000029">
    <property type="protein sequence ID" value="MCA9755666.1"/>
    <property type="molecule type" value="Genomic_DNA"/>
</dbReference>
<dbReference type="InterPro" id="IPR025965">
    <property type="entry name" value="FlgD/Vpr_Ig-like"/>
</dbReference>
<feature type="domain" description="FlgD/Vpr Ig-like" evidence="3">
    <location>
        <begin position="917"/>
        <end position="981"/>
    </location>
</feature>
<feature type="region of interest" description="Disordered" evidence="1">
    <location>
        <begin position="876"/>
        <end position="907"/>
    </location>
</feature>
<feature type="chain" id="PRO_5036984300" evidence="2">
    <location>
        <begin position="28"/>
        <end position="995"/>
    </location>
</feature>
<sequence>MNSRKKRAVRNGIFAVGLLLAGSPVVAETYTWTSHLNGLWSQAERWSPSTVPNGPTADVFLDDDPLLGVTATLDSDRMVRTLEIGNRDELIFADGSDLTVAGQTIVNRSRVTQNASTTSTSLRVGAPVLTITNNGTWTLSDSPFNRIVALNPGNVLVNDANHTIRGSGTFGAFTDLGLINRGRIEATGTSQIGLTFSLGDGGNASGTFDLVNEGEIDGLQEPMYFVGPLRIDNRNGILSTNYNSTGADIFLDSDVYILGGAIERGRMVIPDGETGVVLEDVTVQNNGHVQVDDAVVSFKGTIGVSEDSSIGLSYGTVLEVDDTGLMFEGDGALGGQGLPTIGTCRIANADGPSGSGRVVSLSAGMRWVGDGVFGTNDGVGLVNHGTIKTYPQNYIEIEPGLHTNVWGDYDVVNDGVIEATSGQSGSDSDPATVTFRRARIDNRGGVLTSGHNTTYQGRILLGDETHLYGGTLSEGVLAIETPNDDAVIEDLTIGGSGNAEVQLSVDDELTVLGSLTTISSEFEFGVLDVIGGTVRIGNGGVDLVGNGRFAIGGTYEAGQDIEGRMINGVPTPNRVTIGAEARVTSSRPNRAGRIGNHDRLGIHNLGLMDAGNQGTLYLDPGDEANVQGPIDLLNEGTIRGGRDGFAAANQVAILSGAFLNAGMVEAIDQGQVTISPAVENLSRMDSDLIEGTWRASGEGALVDFGGGVITSIREGAAVEFDGSGSDLVAGGQSLSNTVDYIEGTLRARSGRNLAPFSDVVLPGRLELSASSDYGLLAGSLDLTLSGTSSVSVEIEGTGEEEYSQIRFSGVVTVGGRLEVSVTGGIWPAPGNEYRIVGAGQLIGAFSSVDLPELPGGSWVVDYREDGVVLRVIEATSSVPGSDSDGPADDDLPPVAGTPLETGLTSVSPNPVLASGDGVSVGFGLARDSAVRVTVYALDGRQVATVLDGQRTAGFHDVRWSGRDDGGRNLAAGVYFMRLETSEGVRKARKVVLTGR</sequence>
<dbReference type="NCBIfam" id="TIGR04183">
    <property type="entry name" value="Por_Secre_tail"/>
    <property type="match status" value="1"/>
</dbReference>